<dbReference type="Proteomes" id="UP000324800">
    <property type="component" value="Unassembled WGS sequence"/>
</dbReference>
<evidence type="ECO:0000313" key="1">
    <source>
        <dbReference type="EMBL" id="KAA6402045.1"/>
    </source>
</evidence>
<accession>A0A5J4X600</accession>
<name>A0A5J4X600_9EUKA</name>
<organism evidence="1 2">
    <name type="scientific">Streblomastix strix</name>
    <dbReference type="NCBI Taxonomy" id="222440"/>
    <lineage>
        <taxon>Eukaryota</taxon>
        <taxon>Metamonada</taxon>
        <taxon>Preaxostyla</taxon>
        <taxon>Oxymonadida</taxon>
        <taxon>Streblomastigidae</taxon>
        <taxon>Streblomastix</taxon>
    </lineage>
</organism>
<evidence type="ECO:0000313" key="2">
    <source>
        <dbReference type="Proteomes" id="UP000324800"/>
    </source>
</evidence>
<sequence length="120" mass="13682">MFLYRIYYYLIVILKETDCNKGKEKEFYGDDEFEEEGQSQIWGGVGENGLGSGAFQLGIFVQEGNEFAEDQSLIREEDQFYEIEEGELGEEDEELGQGFEDQDVIVLLVFQCVGVVPDVP</sequence>
<proteinExistence type="predicted"/>
<reference evidence="1 2" key="1">
    <citation type="submission" date="2019-03" db="EMBL/GenBank/DDBJ databases">
        <title>Single cell metagenomics reveals metabolic interactions within the superorganism composed of flagellate Streblomastix strix and complex community of Bacteroidetes bacteria on its surface.</title>
        <authorList>
            <person name="Treitli S.C."/>
            <person name="Kolisko M."/>
            <person name="Husnik F."/>
            <person name="Keeling P."/>
            <person name="Hampl V."/>
        </authorList>
    </citation>
    <scope>NUCLEOTIDE SEQUENCE [LARGE SCALE GENOMIC DNA]</scope>
    <source>
        <strain evidence="1">ST1C</strain>
    </source>
</reference>
<gene>
    <name evidence="1" type="ORF">EZS28_002426</name>
</gene>
<comment type="caution">
    <text evidence="1">The sequence shown here is derived from an EMBL/GenBank/DDBJ whole genome shotgun (WGS) entry which is preliminary data.</text>
</comment>
<protein>
    <submittedName>
        <fullName evidence="1">Uncharacterized protein</fullName>
    </submittedName>
</protein>
<dbReference type="AlphaFoldDB" id="A0A5J4X600"/>
<dbReference type="EMBL" id="SNRW01000293">
    <property type="protein sequence ID" value="KAA6402045.1"/>
    <property type="molecule type" value="Genomic_DNA"/>
</dbReference>